<comment type="subcellular location">
    <subcellularLocation>
        <location evidence="1">Cell envelope</location>
    </subcellularLocation>
</comment>
<proteinExistence type="predicted"/>
<dbReference type="PROSITE" id="PS00194">
    <property type="entry name" value="THIOREDOXIN_1"/>
    <property type="match status" value="1"/>
</dbReference>
<organism evidence="6 7">
    <name type="scientific">Terriglobus aquaticus</name>
    <dbReference type="NCBI Taxonomy" id="940139"/>
    <lineage>
        <taxon>Bacteria</taxon>
        <taxon>Pseudomonadati</taxon>
        <taxon>Acidobacteriota</taxon>
        <taxon>Terriglobia</taxon>
        <taxon>Terriglobales</taxon>
        <taxon>Acidobacteriaceae</taxon>
        <taxon>Terriglobus</taxon>
    </lineage>
</organism>
<accession>A0ABW9KGB7</accession>
<dbReference type="InterPro" id="IPR050553">
    <property type="entry name" value="Thioredoxin_ResA/DsbE_sf"/>
</dbReference>
<dbReference type="InterPro" id="IPR036249">
    <property type="entry name" value="Thioredoxin-like_sf"/>
</dbReference>
<dbReference type="EMBL" id="JBJYXY010000001">
    <property type="protein sequence ID" value="MFN2974533.1"/>
    <property type="molecule type" value="Genomic_DNA"/>
</dbReference>
<sequence>MRARLFLDKAALRKHSGVRHHRMNVDAELRYRWSRKLPGLLLLAAASYLLFRSHVYRAPRLVDLSQLNLRSLEEASLADKVIKNKVIVLNIWAPWCGPCRQEMPWLDHLQQSHPEALIVGLEDDPDVIPAARELARSLGITYPLVQANDQTHRALGRVAAYPTTLYISASGRVVHTVTGVVPERVMQYYLKDTEAHP</sequence>
<name>A0ABW9KGB7_9BACT</name>
<dbReference type="Proteomes" id="UP001634747">
    <property type="component" value="Unassembled WGS sequence"/>
</dbReference>
<evidence type="ECO:0000256" key="1">
    <source>
        <dbReference type="ARBA" id="ARBA00004196"/>
    </source>
</evidence>
<dbReference type="SUPFAM" id="SSF52833">
    <property type="entry name" value="Thioredoxin-like"/>
    <property type="match status" value="1"/>
</dbReference>
<feature type="domain" description="Thioredoxin" evidence="5">
    <location>
        <begin position="58"/>
        <end position="195"/>
    </location>
</feature>
<reference evidence="6 7" key="1">
    <citation type="submission" date="2024-12" db="EMBL/GenBank/DDBJ databases">
        <authorList>
            <person name="Lee Y."/>
        </authorList>
    </citation>
    <scope>NUCLEOTIDE SEQUENCE [LARGE SCALE GENOMIC DNA]</scope>
    <source>
        <strain evidence="6 7">03SUJ4</strain>
    </source>
</reference>
<dbReference type="Pfam" id="PF08534">
    <property type="entry name" value="Redoxin"/>
    <property type="match status" value="1"/>
</dbReference>
<dbReference type="InterPro" id="IPR013766">
    <property type="entry name" value="Thioredoxin_domain"/>
</dbReference>
<dbReference type="PROSITE" id="PS51352">
    <property type="entry name" value="THIOREDOXIN_2"/>
    <property type="match status" value="1"/>
</dbReference>
<dbReference type="PANTHER" id="PTHR42852">
    <property type="entry name" value="THIOL:DISULFIDE INTERCHANGE PROTEIN DSBE"/>
    <property type="match status" value="1"/>
</dbReference>
<keyword evidence="3" id="KW-1015">Disulfide bond</keyword>
<gene>
    <name evidence="6" type="ORF">ACK2TP_02030</name>
</gene>
<keyword evidence="4" id="KW-0676">Redox-active center</keyword>
<dbReference type="RefSeq" id="WP_263413903.1">
    <property type="nucleotide sequence ID" value="NZ_BAABBH010000001.1"/>
</dbReference>
<protein>
    <submittedName>
        <fullName evidence="6">TlpA family protein disulfide reductase</fullName>
    </submittedName>
</protein>
<dbReference type="InterPro" id="IPR013740">
    <property type="entry name" value="Redoxin"/>
</dbReference>
<evidence type="ECO:0000256" key="3">
    <source>
        <dbReference type="ARBA" id="ARBA00023157"/>
    </source>
</evidence>
<dbReference type="InterPro" id="IPR017937">
    <property type="entry name" value="Thioredoxin_CS"/>
</dbReference>
<evidence type="ECO:0000313" key="7">
    <source>
        <dbReference type="Proteomes" id="UP001634747"/>
    </source>
</evidence>
<evidence type="ECO:0000256" key="4">
    <source>
        <dbReference type="ARBA" id="ARBA00023284"/>
    </source>
</evidence>
<keyword evidence="7" id="KW-1185">Reference proteome</keyword>
<dbReference type="CDD" id="cd02966">
    <property type="entry name" value="TlpA_like_family"/>
    <property type="match status" value="1"/>
</dbReference>
<dbReference type="Gene3D" id="3.40.30.10">
    <property type="entry name" value="Glutaredoxin"/>
    <property type="match status" value="1"/>
</dbReference>
<evidence type="ECO:0000259" key="5">
    <source>
        <dbReference type="PROSITE" id="PS51352"/>
    </source>
</evidence>
<comment type="caution">
    <text evidence="6">The sequence shown here is derived from an EMBL/GenBank/DDBJ whole genome shotgun (WGS) entry which is preliminary data.</text>
</comment>
<keyword evidence="2" id="KW-0201">Cytochrome c-type biogenesis</keyword>
<dbReference type="PANTHER" id="PTHR42852:SF6">
    <property type="entry name" value="THIOL:DISULFIDE INTERCHANGE PROTEIN DSBE"/>
    <property type="match status" value="1"/>
</dbReference>
<evidence type="ECO:0000313" key="6">
    <source>
        <dbReference type="EMBL" id="MFN2974533.1"/>
    </source>
</evidence>
<evidence type="ECO:0000256" key="2">
    <source>
        <dbReference type="ARBA" id="ARBA00022748"/>
    </source>
</evidence>